<evidence type="ECO:0000313" key="4">
    <source>
        <dbReference type="EMBL" id="QLF70805.1"/>
    </source>
</evidence>
<dbReference type="InterPro" id="IPR052894">
    <property type="entry name" value="AsmA-related"/>
</dbReference>
<dbReference type="Proteomes" id="UP000308530">
    <property type="component" value="Chromosome"/>
</dbReference>
<evidence type="ECO:0000259" key="3">
    <source>
        <dbReference type="Pfam" id="PF05170"/>
    </source>
</evidence>
<dbReference type="RefSeq" id="WP_138286357.1">
    <property type="nucleotide sequence ID" value="NZ_CP058350.1"/>
</dbReference>
<feature type="compositionally biased region" description="Low complexity" evidence="2">
    <location>
        <begin position="1222"/>
        <end position="1238"/>
    </location>
</feature>
<dbReference type="EMBL" id="CP058350">
    <property type="protein sequence ID" value="QLF70805.1"/>
    <property type="molecule type" value="Genomic_DNA"/>
</dbReference>
<evidence type="ECO:0000313" key="5">
    <source>
        <dbReference type="Proteomes" id="UP000308530"/>
    </source>
</evidence>
<evidence type="ECO:0000256" key="1">
    <source>
        <dbReference type="SAM" id="Coils"/>
    </source>
</evidence>
<name>A0ABX6QQJ2_9HYPH</name>
<dbReference type="InterPro" id="IPR017023">
    <property type="entry name" value="UCP034039"/>
</dbReference>
<keyword evidence="1" id="KW-0175">Coiled coil</keyword>
<feature type="coiled-coil region" evidence="1">
    <location>
        <begin position="1125"/>
        <end position="1186"/>
    </location>
</feature>
<gene>
    <name evidence="4" type="ORF">FE840_015355</name>
</gene>
<organism evidence="4 5">
    <name type="scientific">Peteryoungia desertarenae</name>
    <dbReference type="NCBI Taxonomy" id="1813451"/>
    <lineage>
        <taxon>Bacteria</taxon>
        <taxon>Pseudomonadati</taxon>
        <taxon>Pseudomonadota</taxon>
        <taxon>Alphaproteobacteria</taxon>
        <taxon>Hyphomicrobiales</taxon>
        <taxon>Rhizobiaceae</taxon>
        <taxon>Peteryoungia</taxon>
    </lineage>
</organism>
<dbReference type="PANTHER" id="PTHR30441">
    <property type="entry name" value="DUF748 DOMAIN-CONTAINING PROTEIN"/>
    <property type="match status" value="1"/>
</dbReference>
<protein>
    <submittedName>
        <fullName evidence="4">AsmA family protein</fullName>
    </submittedName>
</protein>
<evidence type="ECO:0000256" key="2">
    <source>
        <dbReference type="SAM" id="MobiDB-lite"/>
    </source>
</evidence>
<dbReference type="InterPro" id="IPR007844">
    <property type="entry name" value="AsmA"/>
</dbReference>
<feature type="region of interest" description="Disordered" evidence="2">
    <location>
        <begin position="1191"/>
        <end position="1246"/>
    </location>
</feature>
<dbReference type="PANTHER" id="PTHR30441:SF4">
    <property type="entry name" value="PROTEIN ASMA"/>
    <property type="match status" value="1"/>
</dbReference>
<dbReference type="PIRSF" id="PIRSF034039">
    <property type="entry name" value="UCP034039"/>
    <property type="match status" value="1"/>
</dbReference>
<feature type="domain" description="AsmA" evidence="3">
    <location>
        <begin position="5"/>
        <end position="165"/>
    </location>
</feature>
<proteinExistence type="predicted"/>
<dbReference type="Pfam" id="PF05170">
    <property type="entry name" value="AsmA"/>
    <property type="match status" value="1"/>
</dbReference>
<accession>A0ABX6QQJ2</accession>
<keyword evidence="5" id="KW-1185">Reference proteome</keyword>
<reference evidence="4 5" key="1">
    <citation type="submission" date="2020-06" db="EMBL/GenBank/DDBJ databases">
        <title>Genome sequence of Rhizobium sp strain ADMK78.</title>
        <authorList>
            <person name="Rahi P."/>
        </authorList>
    </citation>
    <scope>NUCLEOTIDE SEQUENCE [LARGE SCALE GENOMIC DNA]</scope>
    <source>
        <strain evidence="4 5">ADMK78</strain>
    </source>
</reference>
<sequence>MLGRILVTLGGLLVVALFAALLAPLFVNWTDFRREFEVSASRIIGKKVEVRGDVSARLLPFPSVTLENVTVGTDKDGQPLVHVARFSLDAELAPFLSGEARIFDMRIDEPKARLRLLEDGTLDWLRGSQVDIPARSVVLENITVTGGEIQFVDEQSSRTWLLTGLNADISADTLAGPWSVDGRVLLEGEAAAFNLSTNLPGPTGLPLRLRLRPEERPVSLFLDGLLELVDGKPVYGGAFVANLMPIGEDGVGEDDDTPAPRLRGDFTLTNERIDVPAYRLEVGGLDDPYVVTGQAKLDAGLIPEFLLTADGQQMDVNRLSGQGAQAKTARYPAASLQQRLERVIEMASTIPVPTVPGKASLKLPAIVAGDTVIRDVALEVAPAGQGWQVEKATAIFPGRTQLEASGRLDLRNQPSFVGDLLIASTQPSGLASWIAGSVDPALRRLQSFGFAASVNLSAGLQRFENLELSIGPAILNGRIERENPEGVPSSLSVDLSGPALDLDAARAIAGLLVGEGAERQILADRIAARLKIDTVRAFEVDSRDLDTVFTLDHQSVAVERLNIGEIAGASLRLTGRAEGTILEHDGQARVFLTAADPADFLQFLLERLGDAPWLHHLRNHASWYADTSLSADVAFGAAQGGGLAASITGTSNGSRVTASYQNNDLFDLVGRAETRTSVTLSNQESQILLGQAGLSPLPFDTGLGGELQLTVDQQAGQAKTTVVFADGDGTRLNAQSTQLPERSSILAGDWSVRLQSPDLSSHLLAVGAGIPQIASGVAVDLESAFTHTDEVTRIGELKGRVNSGDVAIKGELAWLPVAPKFTGEISLGSLDLSWLVESVTGPVADAASGAFVAEQFAARGAVLDVDADLKVATFDPGYAGTISDFTAKLRRTSQEVALEGASGQWLGGALAGRLTLANAEGSGLLQARLDLKNADLASSLSTLAAERGLDVAGMEGRYDLTLVAESTGTSIAALMSGVSGSGELRARDVLVPTMRLDILAPLLAEADTLGTEVAEPAVTAIADRLVRSGSTTIEEVFLPFSLVDGTVRVQNARLETDPAIVTGNLRLDLPTQTLNADMRVALAAGEAALTGADPEFQMSFAGGALAPKRSLSATDLSNFVALRAFERERRRVEALQANVLEKQRLRREAALARFNADERAKAEAEAAAAAAAAAEAEAERIRLEEEARLRDAANATSGTGVANGTDAENAVTPHQFAPQGGTTNSTPPVQTPPVSTGTRTLPVPQQERVIRQPLPPVLNGFEDLPGVN</sequence>